<dbReference type="GO" id="GO:0015888">
    <property type="term" value="P:thiamine transport"/>
    <property type="evidence" value="ECO:0007669"/>
    <property type="project" value="TreeGrafter"/>
</dbReference>
<dbReference type="GO" id="GO:0030975">
    <property type="term" value="F:thiamine binding"/>
    <property type="evidence" value="ECO:0007669"/>
    <property type="project" value="TreeGrafter"/>
</dbReference>
<accession>A0A346B0L5</accession>
<dbReference type="OrthoDB" id="3034376at2"/>
<keyword evidence="3" id="KW-1185">Reference proteome</keyword>
<dbReference type="Pfam" id="PF13343">
    <property type="entry name" value="SBP_bac_6"/>
    <property type="match status" value="1"/>
</dbReference>
<dbReference type="GO" id="GO:0030288">
    <property type="term" value="C:outer membrane-bounded periplasmic space"/>
    <property type="evidence" value="ECO:0007669"/>
    <property type="project" value="TreeGrafter"/>
</dbReference>
<dbReference type="SUPFAM" id="SSF53850">
    <property type="entry name" value="Periplasmic binding protein-like II"/>
    <property type="match status" value="1"/>
</dbReference>
<organism evidence="2 3">
    <name type="scientific">Megasphaera stantonii</name>
    <dbReference type="NCBI Taxonomy" id="2144175"/>
    <lineage>
        <taxon>Bacteria</taxon>
        <taxon>Bacillati</taxon>
        <taxon>Bacillota</taxon>
        <taxon>Negativicutes</taxon>
        <taxon>Veillonellales</taxon>
        <taxon>Veillonellaceae</taxon>
        <taxon>Megasphaera</taxon>
    </lineage>
</organism>
<dbReference type="EMBL" id="CP029462">
    <property type="protein sequence ID" value="AXL21658.1"/>
    <property type="molecule type" value="Genomic_DNA"/>
</dbReference>
<evidence type="ECO:0008006" key="4">
    <source>
        <dbReference type="Google" id="ProtNLM"/>
    </source>
</evidence>
<keyword evidence="1" id="KW-0732">Signal</keyword>
<dbReference type="Gene3D" id="3.40.190.10">
    <property type="entry name" value="Periplasmic binding protein-like II"/>
    <property type="match status" value="2"/>
</dbReference>
<sequence length="348" mass="39336">MKRYMPWMAVAVFILALLGLSCYVWEKQKQAEEQAAYEAERHLVVYSAMPDDVNRGLADEFYKKTGWRVQVQTRTDGQIRRLLKTPDLASPPDMIIASEQVLQDQKKDSMLQAYTSPQTDAVPPALKDAGGYWTGLWLNPMVFIISSSYYERNGLSPQTWDELLQDPNLTLVFPDLAAMDMAGDFLCSFVEMRGRDGAGRYLRELQRHVTSYSQSMSSNVRIVAGGDADAGVVDAAMARQYSKDGAPIYIIYPRDGTSYWLTGAAITKWCTDGEMAYAFLNWLFSDDVDGILRRNHIYLTYTSDTGKNVLDAKGDGLALFPVKKQYTAEGRRSLQDWWIKSVRFGKEP</sequence>
<dbReference type="PANTHER" id="PTHR30006">
    <property type="entry name" value="THIAMINE-BINDING PERIPLASMIC PROTEIN-RELATED"/>
    <property type="match status" value="1"/>
</dbReference>
<name>A0A346B0L5_9FIRM</name>
<evidence type="ECO:0000313" key="3">
    <source>
        <dbReference type="Proteomes" id="UP000254337"/>
    </source>
</evidence>
<dbReference type="RefSeq" id="WP_095629991.1">
    <property type="nucleotide sequence ID" value="NZ_CP029462.1"/>
</dbReference>
<gene>
    <name evidence="2" type="ORF">DKB62_08795</name>
</gene>
<evidence type="ECO:0000256" key="1">
    <source>
        <dbReference type="ARBA" id="ARBA00022729"/>
    </source>
</evidence>
<dbReference type="PANTHER" id="PTHR30006:SF2">
    <property type="entry name" value="ABC TRANSPORTER SUBSTRATE-BINDING PROTEIN"/>
    <property type="match status" value="1"/>
</dbReference>
<dbReference type="GO" id="GO:0030976">
    <property type="term" value="F:thiamine pyrophosphate binding"/>
    <property type="evidence" value="ECO:0007669"/>
    <property type="project" value="TreeGrafter"/>
</dbReference>
<proteinExistence type="predicted"/>
<protein>
    <recommendedName>
        <fullName evidence="4">ABC transporter substrate-binding protein</fullName>
    </recommendedName>
</protein>
<dbReference type="PROSITE" id="PS51257">
    <property type="entry name" value="PROKAR_LIPOPROTEIN"/>
    <property type="match status" value="1"/>
</dbReference>
<dbReference type="AlphaFoldDB" id="A0A346B0L5"/>
<reference evidence="2 3" key="1">
    <citation type="submission" date="2018-05" db="EMBL/GenBank/DDBJ databases">
        <title>Complete genome sequence of Megasphaera sp. AJH120T, isolated from the ceca of a chicken.</title>
        <authorList>
            <person name="Maki J."/>
            <person name="Looft T."/>
        </authorList>
    </citation>
    <scope>NUCLEOTIDE SEQUENCE [LARGE SCALE GENOMIC DNA]</scope>
    <source>
        <strain evidence="2 3">AJH120</strain>
    </source>
</reference>
<dbReference type="Proteomes" id="UP000254337">
    <property type="component" value="Chromosome"/>
</dbReference>
<dbReference type="KEGG" id="meg:DKB62_08795"/>
<evidence type="ECO:0000313" key="2">
    <source>
        <dbReference type="EMBL" id="AXL21658.1"/>
    </source>
</evidence>